<dbReference type="EMBL" id="JABANN010000198">
    <property type="protein sequence ID" value="KAF4666713.1"/>
    <property type="molecule type" value="Genomic_DNA"/>
</dbReference>
<evidence type="ECO:0000313" key="2">
    <source>
        <dbReference type="Proteomes" id="UP000572268"/>
    </source>
</evidence>
<name>A0A7J6M562_PEROL</name>
<organism evidence="1 2">
    <name type="scientific">Perkinsus olseni</name>
    <name type="common">Perkinsus atlanticus</name>
    <dbReference type="NCBI Taxonomy" id="32597"/>
    <lineage>
        <taxon>Eukaryota</taxon>
        <taxon>Sar</taxon>
        <taxon>Alveolata</taxon>
        <taxon>Perkinsozoa</taxon>
        <taxon>Perkinsea</taxon>
        <taxon>Perkinsida</taxon>
        <taxon>Perkinsidae</taxon>
        <taxon>Perkinsus</taxon>
    </lineage>
</organism>
<dbReference type="Gene3D" id="3.40.50.1000">
    <property type="entry name" value="HAD superfamily/HAD-like"/>
    <property type="match status" value="1"/>
</dbReference>
<protein>
    <submittedName>
        <fullName evidence="1">Uncharacterized protein</fullName>
    </submittedName>
</protein>
<dbReference type="AlphaFoldDB" id="A0A7J6M562"/>
<evidence type="ECO:0000313" key="1">
    <source>
        <dbReference type="EMBL" id="KAF4666713.1"/>
    </source>
</evidence>
<dbReference type="InterPro" id="IPR023214">
    <property type="entry name" value="HAD_sf"/>
</dbReference>
<accession>A0A7J6M562</accession>
<proteinExistence type="predicted"/>
<sequence>MSETTSTSSPPKQGERSGTKSRIFVNVSILIEDYQTAVLEDLSEYDTELGDMATEADGQETALMRMQAKGRSIISLPPVQGAVEALRCLDNCDVEVCLVGVLSQPYPIYSAFIYLWVKKNIGADYASRLSLIKESSLPLLKGVALISDTKDSGPPAHGNLCRHYGKHVMLTPRNSSTINEPEGYRLNKWFTSSEEAFDFVQHIKSDSKAWSFVSTGDGSEIPIELLGPADVFADSLMISSVMIDDKLILFDTVYNTYLDAAYRLSRWLRNPDEISRFLLLARDESTLSWRFP</sequence>
<gene>
    <name evidence="1" type="ORF">FOL46_002874</name>
</gene>
<dbReference type="Proteomes" id="UP000572268">
    <property type="component" value="Unassembled WGS sequence"/>
</dbReference>
<reference evidence="1 2" key="1">
    <citation type="submission" date="2020-04" db="EMBL/GenBank/DDBJ databases">
        <title>Perkinsus olseni comparative genomics.</title>
        <authorList>
            <person name="Bogema D.R."/>
        </authorList>
    </citation>
    <scope>NUCLEOTIDE SEQUENCE [LARGE SCALE GENOMIC DNA]</scope>
    <source>
        <strain evidence="1">ATCC PRA-31</strain>
    </source>
</reference>
<comment type="caution">
    <text evidence="1">The sequence shown here is derived from an EMBL/GenBank/DDBJ whole genome shotgun (WGS) entry which is preliminary data.</text>
</comment>